<dbReference type="Proteomes" id="UP000008206">
    <property type="component" value="Plasmid Cy782201"/>
</dbReference>
<evidence type="ECO:0000313" key="2">
    <source>
        <dbReference type="EMBL" id="ADN17963.1"/>
    </source>
</evidence>
<gene>
    <name evidence="2" type="ordered locus">Cyan7822_6130</name>
</gene>
<organism evidence="2 3">
    <name type="scientific">Gloeothece verrucosa (strain PCC 7822)</name>
    <name type="common">Cyanothece sp. (strain PCC 7822)</name>
    <dbReference type="NCBI Taxonomy" id="497965"/>
    <lineage>
        <taxon>Bacteria</taxon>
        <taxon>Bacillati</taxon>
        <taxon>Cyanobacteriota</taxon>
        <taxon>Cyanophyceae</taxon>
        <taxon>Oscillatoriophycideae</taxon>
        <taxon>Chroococcales</taxon>
        <taxon>Aphanothecaceae</taxon>
        <taxon>Gloeothece</taxon>
        <taxon>Gloeothece verrucosa</taxon>
    </lineage>
</organism>
<proteinExistence type="predicted"/>
<keyword evidence="3" id="KW-1185">Reference proteome</keyword>
<evidence type="ECO:0000256" key="1">
    <source>
        <dbReference type="SAM" id="MobiDB-lite"/>
    </source>
</evidence>
<dbReference type="RefSeq" id="WP_013334713.1">
    <property type="nucleotide sequence ID" value="NC_014533.1"/>
</dbReference>
<reference evidence="3" key="1">
    <citation type="journal article" date="2011" name="MBio">
        <title>Novel metabolic attributes of the genus Cyanothece, comprising a group of unicellular nitrogen-fixing Cyanobacteria.</title>
        <authorList>
            <person name="Bandyopadhyay A."/>
            <person name="Elvitigala T."/>
            <person name="Welsh E."/>
            <person name="Stockel J."/>
            <person name="Liberton M."/>
            <person name="Min H."/>
            <person name="Sherman L.A."/>
            <person name="Pakrasi H.B."/>
        </authorList>
    </citation>
    <scope>NUCLEOTIDE SEQUENCE [LARGE SCALE GENOMIC DNA]</scope>
    <source>
        <strain evidence="3">PCC 7822</strain>
        <plasmid evidence="3">Cy782201</plasmid>
    </source>
</reference>
<sequence length="169" mass="19489">MILSVISDIIELTNHIRESRQALEQILRQPEKIVKEPATPSHPIATPETVTINGHTIDIPVLYATVNGHEVPIKLVTYDEASEDWGAPADVTYEAWHQAMGYSSDWFGLTTEQIEKQEDEFTCWWLSQTQLGYYYDSEDDELTLNEYPGKPYNPISDEEISRLWEEKED</sequence>
<feature type="region of interest" description="Disordered" evidence="1">
    <location>
        <begin position="145"/>
        <end position="169"/>
    </location>
</feature>
<name>E0ULY3_GLOV7</name>
<dbReference type="AlphaFoldDB" id="E0ULY3"/>
<protein>
    <submittedName>
        <fullName evidence="2">Uncharacterized protein</fullName>
    </submittedName>
</protein>
<dbReference type="KEGG" id="cyj:Cyan7822_6130"/>
<dbReference type="HOGENOM" id="CLU_1575866_0_0_3"/>
<evidence type="ECO:0000313" key="3">
    <source>
        <dbReference type="Proteomes" id="UP000008206"/>
    </source>
</evidence>
<keyword evidence="2" id="KW-0614">Plasmid</keyword>
<feature type="compositionally biased region" description="Basic and acidic residues" evidence="1">
    <location>
        <begin position="159"/>
        <end position="169"/>
    </location>
</feature>
<dbReference type="EMBL" id="CP002199">
    <property type="protein sequence ID" value="ADN17963.1"/>
    <property type="molecule type" value="Genomic_DNA"/>
</dbReference>
<accession>E0ULY3</accession>
<geneLocation type="plasmid" evidence="2 3">
    <name>Cy782201</name>
</geneLocation>